<comment type="caution">
    <text evidence="1">The sequence shown here is derived from an EMBL/GenBank/DDBJ whole genome shotgun (WGS) entry which is preliminary data.</text>
</comment>
<sequence>MEAFVLHPLERQFLKVYSFLQSRFFPGLCLPHIGLPLFL</sequence>
<name>J9FK08_9ZZZZ</name>
<proteinExistence type="predicted"/>
<gene>
    <name evidence="1" type="ORF">EVA_21921</name>
</gene>
<protein>
    <submittedName>
        <fullName evidence="1">Uncharacterized protein</fullName>
    </submittedName>
</protein>
<accession>J9FK08</accession>
<dbReference type="EMBL" id="AMCI01009135">
    <property type="protein sequence ID" value="EJW89972.1"/>
    <property type="molecule type" value="Genomic_DNA"/>
</dbReference>
<organism evidence="1">
    <name type="scientific">gut metagenome</name>
    <dbReference type="NCBI Taxonomy" id="749906"/>
    <lineage>
        <taxon>unclassified sequences</taxon>
        <taxon>metagenomes</taxon>
        <taxon>organismal metagenomes</taxon>
    </lineage>
</organism>
<evidence type="ECO:0000313" key="1">
    <source>
        <dbReference type="EMBL" id="EJW89972.1"/>
    </source>
</evidence>
<dbReference type="AlphaFoldDB" id="J9FK08"/>
<reference evidence="1" key="1">
    <citation type="journal article" date="2012" name="PLoS ONE">
        <title>Gene sets for utilization of primary and secondary nutrition supplies in the distal gut of endangered iberian lynx.</title>
        <authorList>
            <person name="Alcaide M."/>
            <person name="Messina E."/>
            <person name="Richter M."/>
            <person name="Bargiela R."/>
            <person name="Peplies J."/>
            <person name="Huws S.A."/>
            <person name="Newbold C.J."/>
            <person name="Golyshin P.N."/>
            <person name="Simon M.A."/>
            <person name="Lopez G."/>
            <person name="Yakimov M.M."/>
            <person name="Ferrer M."/>
        </authorList>
    </citation>
    <scope>NUCLEOTIDE SEQUENCE</scope>
</reference>